<comment type="caution">
    <text evidence="2">The sequence shown here is derived from an EMBL/GenBank/DDBJ whole genome shotgun (WGS) entry which is preliminary data.</text>
</comment>
<protein>
    <recommendedName>
        <fullName evidence="4">Sodium:alanine symporter family protein</fullName>
    </recommendedName>
</protein>
<keyword evidence="1" id="KW-0812">Transmembrane</keyword>
<gene>
    <name evidence="2" type="ORF">DOS83_05845</name>
</gene>
<evidence type="ECO:0000313" key="3">
    <source>
        <dbReference type="Proteomes" id="UP000256562"/>
    </source>
</evidence>
<sequence>QLWNLLDLALAIVLIPNIIAVLILAPKVKALTHNYIKKGC</sequence>
<name>A0A3E0IPY0_9STAP</name>
<evidence type="ECO:0000256" key="1">
    <source>
        <dbReference type="SAM" id="Phobius"/>
    </source>
</evidence>
<organism evidence="2 3">
    <name type="scientific">Staphylococcus felis</name>
    <dbReference type="NCBI Taxonomy" id="46127"/>
    <lineage>
        <taxon>Bacteria</taxon>
        <taxon>Bacillati</taxon>
        <taxon>Bacillota</taxon>
        <taxon>Bacilli</taxon>
        <taxon>Bacillales</taxon>
        <taxon>Staphylococcaceae</taxon>
        <taxon>Staphylococcus</taxon>
    </lineage>
</organism>
<dbReference type="AlphaFoldDB" id="A0A3E0IPY0"/>
<keyword evidence="1" id="KW-1133">Transmembrane helix</keyword>
<evidence type="ECO:0008006" key="4">
    <source>
        <dbReference type="Google" id="ProtNLM"/>
    </source>
</evidence>
<dbReference type="Proteomes" id="UP000256562">
    <property type="component" value="Unassembled WGS sequence"/>
</dbReference>
<proteinExistence type="predicted"/>
<keyword evidence="1" id="KW-0472">Membrane</keyword>
<feature type="non-terminal residue" evidence="2">
    <location>
        <position position="1"/>
    </location>
</feature>
<evidence type="ECO:0000313" key="2">
    <source>
        <dbReference type="EMBL" id="REH96067.1"/>
    </source>
</evidence>
<dbReference type="EMBL" id="QKXQ01000274">
    <property type="protein sequence ID" value="REH96067.1"/>
    <property type="molecule type" value="Genomic_DNA"/>
</dbReference>
<reference evidence="2 3" key="1">
    <citation type="journal article" date="2018" name="Vet. Microbiol.">
        <title>Characterisation of Staphylococcus felis isolated from cats using whole genome sequencing.</title>
        <authorList>
            <person name="Worthing K."/>
            <person name="Pang S."/>
            <person name="Trott D.J."/>
            <person name="Abraham S."/>
            <person name="Coombs G.W."/>
            <person name="Jordan D."/>
            <person name="McIntyre L."/>
            <person name="Davies M.R."/>
            <person name="Norris J."/>
        </authorList>
    </citation>
    <scope>NUCLEOTIDE SEQUENCE [LARGE SCALE GENOMIC DNA]</scope>
    <source>
        <strain evidence="2 3">F9</strain>
    </source>
</reference>
<feature type="transmembrane region" description="Helical" evidence="1">
    <location>
        <begin position="6"/>
        <end position="25"/>
    </location>
</feature>
<accession>A0A3E0IPY0</accession>